<feature type="domain" description="Bacteriophage T5 Orf172 DNA-binding" evidence="2">
    <location>
        <begin position="353"/>
        <end position="436"/>
    </location>
</feature>
<dbReference type="Pfam" id="PF13250">
    <property type="entry name" value="SNIPE"/>
    <property type="match status" value="1"/>
</dbReference>
<dbReference type="EMBL" id="VXLC01000035">
    <property type="protein sequence ID" value="KAA8880388.1"/>
    <property type="molecule type" value="Genomic_DNA"/>
</dbReference>
<proteinExistence type="predicted"/>
<dbReference type="RefSeq" id="WP_150407712.1">
    <property type="nucleotide sequence ID" value="NZ_VXLC01000035.1"/>
</dbReference>
<evidence type="ECO:0000259" key="2">
    <source>
        <dbReference type="SMART" id="SM00974"/>
    </source>
</evidence>
<dbReference type="Pfam" id="PF10708">
    <property type="entry name" value="DUF2510"/>
    <property type="match status" value="1"/>
</dbReference>
<dbReference type="InterPro" id="IPR025280">
    <property type="entry name" value="SNIPE"/>
</dbReference>
<evidence type="ECO:0000256" key="1">
    <source>
        <dbReference type="SAM" id="MobiDB-lite"/>
    </source>
</evidence>
<dbReference type="InterPro" id="IPR018929">
    <property type="entry name" value="DUF2510"/>
</dbReference>
<gene>
    <name evidence="3" type="ORF">F3087_41695</name>
</gene>
<evidence type="ECO:0000313" key="4">
    <source>
        <dbReference type="Proteomes" id="UP000323876"/>
    </source>
</evidence>
<comment type="caution">
    <text evidence="3">The sequence shown here is derived from an EMBL/GenBank/DDBJ whole genome shotgun (WGS) entry which is preliminary data.</text>
</comment>
<accession>A0A5N0DTJ5</accession>
<evidence type="ECO:0000313" key="3">
    <source>
        <dbReference type="EMBL" id="KAA8880388.1"/>
    </source>
</evidence>
<organism evidence="3 4">
    <name type="scientific">Nocardia colli</name>
    <dbReference type="NCBI Taxonomy" id="2545717"/>
    <lineage>
        <taxon>Bacteria</taxon>
        <taxon>Bacillati</taxon>
        <taxon>Actinomycetota</taxon>
        <taxon>Actinomycetes</taxon>
        <taxon>Mycobacteriales</taxon>
        <taxon>Nocardiaceae</taxon>
        <taxon>Nocardia</taxon>
    </lineage>
</organism>
<dbReference type="Pfam" id="PF13455">
    <property type="entry name" value="MUG113"/>
    <property type="match status" value="1"/>
</dbReference>
<dbReference type="AlphaFoldDB" id="A0A5N0DTJ5"/>
<dbReference type="SMART" id="SM00974">
    <property type="entry name" value="T5orf172"/>
    <property type="match status" value="1"/>
</dbReference>
<protein>
    <submittedName>
        <fullName evidence="3">DUF4041 domain-containing protein</fullName>
    </submittedName>
</protein>
<sequence>MSTTPANWYPDPQHPGFLRYWNGVDWTADSVPAPAAGVAAQPPSSVSPVARVPKFGARAYAKRQSQDLADALAEIQRLRDELASFGGLEIAQLQRYREQLGAQVAAEQARLDSVRTQVVGTQEEQLLEEIGIYQYRHPLADVVGYRAALDQLRGEIKYAALRDGGAIEASKSWAVEGSAAQGRKMTGELSKLMLRAYNAEADNLVRSLRPSKLDSALERLDRLAATIARLGSTVQLRVTPWYHQLRRRELELTSDCLEKLARQKEAERDERDRLREERKAQQEIEREQQKLKKQHQQFASALAALEAAGTTDSTKGRDLQDKLADVEQKRTALANRAGDLRIGHVYVVSNLGAFGKDMVQIGMTRRLDPDDRISDLNNSSVPFKYDVHTMHFDRDAAGIEAELHRRLADRRVNRVNSRREFFRATPAEVREHMQELVGDLLVFTDFPEAEDYRRSLAEARQANKQ</sequence>
<name>A0A5N0DTJ5_9NOCA</name>
<feature type="region of interest" description="Disordered" evidence="1">
    <location>
        <begin position="263"/>
        <end position="292"/>
    </location>
</feature>
<keyword evidence="4" id="KW-1185">Reference proteome</keyword>
<reference evidence="3 4" key="1">
    <citation type="submission" date="2019-09" db="EMBL/GenBank/DDBJ databases">
        <authorList>
            <person name="Wang X."/>
        </authorList>
    </citation>
    <scope>NUCLEOTIDE SEQUENCE [LARGE SCALE GENOMIC DNA]</scope>
    <source>
        <strain evidence="3 4">CICC 11023</strain>
    </source>
</reference>
<dbReference type="OrthoDB" id="9811665at2"/>
<dbReference type="InterPro" id="IPR018306">
    <property type="entry name" value="Phage_T5_Orf172_DNA-bd"/>
</dbReference>
<dbReference type="Proteomes" id="UP000323876">
    <property type="component" value="Unassembled WGS sequence"/>
</dbReference>
<feature type="compositionally biased region" description="Basic and acidic residues" evidence="1">
    <location>
        <begin position="263"/>
        <end position="290"/>
    </location>
</feature>